<keyword evidence="2" id="KW-1133">Transmembrane helix</keyword>
<dbReference type="PANTHER" id="PTHR10566">
    <property type="entry name" value="CHAPERONE-ACTIVITY OF BC1 COMPLEX CABC1 -RELATED"/>
    <property type="match status" value="1"/>
</dbReference>
<dbReference type="GO" id="GO:0004672">
    <property type="term" value="F:protein kinase activity"/>
    <property type="evidence" value="ECO:0007669"/>
    <property type="project" value="InterPro"/>
</dbReference>
<dbReference type="InterPro" id="IPR011009">
    <property type="entry name" value="Kinase-like_dom_sf"/>
</dbReference>
<comment type="similarity">
    <text evidence="1">Belongs to the protein kinase superfamily. ADCK protein kinase family.</text>
</comment>
<evidence type="ECO:0000313" key="4">
    <source>
        <dbReference type="EMBL" id="ALF39577.1"/>
    </source>
</evidence>
<feature type="transmembrane region" description="Helical" evidence="2">
    <location>
        <begin position="591"/>
        <end position="610"/>
    </location>
</feature>
<dbReference type="InterPro" id="IPR004147">
    <property type="entry name" value="ABC1_dom"/>
</dbReference>
<organism evidence="4">
    <name type="scientific">Streptomyces sp. LZ35</name>
    <dbReference type="NCBI Taxonomy" id="1245024"/>
    <lineage>
        <taxon>Bacteria</taxon>
        <taxon>Bacillati</taxon>
        <taxon>Actinomycetota</taxon>
        <taxon>Actinomycetes</taxon>
        <taxon>Kitasatosporales</taxon>
        <taxon>Streptomycetaceae</taxon>
        <taxon>Streptomyces</taxon>
    </lineage>
</organism>
<dbReference type="CDD" id="cd05121">
    <property type="entry name" value="ABC1_ADCK3-like"/>
    <property type="match status" value="1"/>
</dbReference>
<dbReference type="InterPro" id="IPR050154">
    <property type="entry name" value="UbiB_kinase"/>
</dbReference>
<evidence type="ECO:0000259" key="3">
    <source>
        <dbReference type="PROSITE" id="PS50011"/>
    </source>
</evidence>
<dbReference type="AlphaFoldDB" id="A0A0N9E7G1"/>
<dbReference type="InterPro" id="IPR000719">
    <property type="entry name" value="Prot_kinase_dom"/>
</dbReference>
<accession>A0A0N9E7G1</accession>
<feature type="transmembrane region" description="Helical" evidence="2">
    <location>
        <begin position="622"/>
        <end position="645"/>
    </location>
</feature>
<dbReference type="SUPFAM" id="SSF56112">
    <property type="entry name" value="Protein kinase-like (PK-like)"/>
    <property type="match status" value="1"/>
</dbReference>
<dbReference type="SMR" id="A0A0N9E7G1"/>
<dbReference type="PROSITE" id="PS50011">
    <property type="entry name" value="PROTEIN_KINASE_DOM"/>
    <property type="match status" value="1"/>
</dbReference>
<feature type="transmembrane region" description="Helical" evidence="2">
    <location>
        <begin position="34"/>
        <end position="55"/>
    </location>
</feature>
<name>A0A0N9E7G1_9ACTN</name>
<proteinExistence type="inferred from homology"/>
<evidence type="ECO:0000256" key="2">
    <source>
        <dbReference type="SAM" id="Phobius"/>
    </source>
</evidence>
<protein>
    <submittedName>
        <fullName evidence="4">Has31</fullName>
    </submittedName>
</protein>
<dbReference type="EMBL" id="KR063271">
    <property type="protein sequence ID" value="ALF39577.1"/>
    <property type="molecule type" value="Genomic_DNA"/>
</dbReference>
<keyword evidence="2" id="KW-0472">Membrane</keyword>
<dbReference type="GO" id="GO:0005524">
    <property type="term" value="F:ATP binding"/>
    <property type="evidence" value="ECO:0007669"/>
    <property type="project" value="InterPro"/>
</dbReference>
<dbReference type="PANTHER" id="PTHR10566:SF113">
    <property type="entry name" value="PROTEIN ACTIVITY OF BC1 COMPLEX KINASE 7, CHLOROPLASTIC"/>
    <property type="match status" value="1"/>
</dbReference>
<sequence>MMKLAQFLLALLVMSAFIMAFVFSARRLLGLRIGIVRSLLAGLVSVVGLAVFSLLMQRPEQRGILTGVQFGSTLVVTTGFLAVLEVVAPSGTLGGPRGWVRSVRSRVARTRRYWHIVSIAMRHGLRPGRYGAVPTVGRGPGSGRMARPLRLALEEGGATFVKLGQVLSTRRDLLPPAFIAELGRLHHQVSPEPWQVVGEALERELGMPLDEAFAHFDHEPMAAASIAQVHAARLHSGEEVVVKVRRPGVREVAECDLQIILRLAGTLERRAGWARALGVVDLADGFATSVREELDFRIEAANLATVSAAWTRRSEGTGIRLPRVYEEWSGEQVLVMERLSGTPMGSATAVLKGTPEERLALARKVMVNMFHQVMSDGTFHADPHPGNILLLDDGAIGVIDFGSVGRVDAQVRSGLRSLLFALNSQDPAALCDALLEVVTRPEEIDEQRLQRELGRFLSRYFAPGSTPSVQIFTDLFRLVQRHGLTIPPEVAAVFRALGTLEGTLMLIAPGFVMVEEARTFADGGFARAGGDPLGQLISPTDVMAAWELLRRLPRRLDRVTSALEQGRLGVGVRLFANARDRTYIRSLVHEILLTFLAATSGVMSVILLSIDGGPVVVPGIGLFQLLGYHLLVVAGVIGLKVLFLISRGGVRN</sequence>
<evidence type="ECO:0000256" key="1">
    <source>
        <dbReference type="ARBA" id="ARBA00009670"/>
    </source>
</evidence>
<reference evidence="4" key="1">
    <citation type="submission" date="2015-04" db="EMBL/GenBank/DDBJ databases">
        <title>Haoxinamides A and B, Lipothreonines Bearing Novel ortho-alkyl Cinnamoyl Moiety from Streptomyces sp.</title>
        <authorList>
            <person name="Wang H."/>
            <person name="Qian Z."/>
            <person name="Shen Y."/>
        </authorList>
    </citation>
    <scope>NUCLEOTIDE SEQUENCE</scope>
    <source>
        <strain evidence="4">LZ35</strain>
    </source>
</reference>
<feature type="domain" description="Protein kinase" evidence="3">
    <location>
        <begin position="215"/>
        <end position="592"/>
    </location>
</feature>
<gene>
    <name evidence="4" type="primary">has31</name>
</gene>
<keyword evidence="2" id="KW-0812">Transmembrane</keyword>
<dbReference type="Pfam" id="PF03109">
    <property type="entry name" value="ABC1"/>
    <property type="match status" value="1"/>
</dbReference>